<gene>
    <name evidence="1" type="ORF">E3N88_28972</name>
</gene>
<dbReference type="EMBL" id="SZYD01000014">
    <property type="protein sequence ID" value="KAD4180381.1"/>
    <property type="molecule type" value="Genomic_DNA"/>
</dbReference>
<name>A0A5N6N1J7_9ASTR</name>
<reference evidence="1 2" key="1">
    <citation type="submission" date="2019-05" db="EMBL/GenBank/DDBJ databases">
        <title>Mikania micrantha, genome provides insights into the molecular mechanism of rapid growth.</title>
        <authorList>
            <person name="Liu B."/>
        </authorList>
    </citation>
    <scope>NUCLEOTIDE SEQUENCE [LARGE SCALE GENOMIC DNA]</scope>
    <source>
        <strain evidence="1">NLD-2019</strain>
        <tissue evidence="1">Leaf</tissue>
    </source>
</reference>
<comment type="caution">
    <text evidence="1">The sequence shown here is derived from an EMBL/GenBank/DDBJ whole genome shotgun (WGS) entry which is preliminary data.</text>
</comment>
<sequence>MGVNFFTWMHHLRKVLRIEGKLYALDNPINPEPPIGCTTSERMKHNGHELVSSGRKRPLIEVDEVQYIVARRLKSSDMPGSSSMPCYFNIFLELANL</sequence>
<keyword evidence="2" id="KW-1185">Reference proteome</keyword>
<accession>A0A5N6N1J7</accession>
<evidence type="ECO:0000313" key="2">
    <source>
        <dbReference type="Proteomes" id="UP000326396"/>
    </source>
</evidence>
<protein>
    <submittedName>
        <fullName evidence="1">Uncharacterized protein</fullName>
    </submittedName>
</protein>
<evidence type="ECO:0000313" key="1">
    <source>
        <dbReference type="EMBL" id="KAD4180381.1"/>
    </source>
</evidence>
<dbReference type="AlphaFoldDB" id="A0A5N6N1J7"/>
<dbReference type="Proteomes" id="UP000326396">
    <property type="component" value="Linkage Group LG4"/>
</dbReference>
<organism evidence="1 2">
    <name type="scientific">Mikania micrantha</name>
    <name type="common">bitter vine</name>
    <dbReference type="NCBI Taxonomy" id="192012"/>
    <lineage>
        <taxon>Eukaryota</taxon>
        <taxon>Viridiplantae</taxon>
        <taxon>Streptophyta</taxon>
        <taxon>Embryophyta</taxon>
        <taxon>Tracheophyta</taxon>
        <taxon>Spermatophyta</taxon>
        <taxon>Magnoliopsida</taxon>
        <taxon>eudicotyledons</taxon>
        <taxon>Gunneridae</taxon>
        <taxon>Pentapetalae</taxon>
        <taxon>asterids</taxon>
        <taxon>campanulids</taxon>
        <taxon>Asterales</taxon>
        <taxon>Asteraceae</taxon>
        <taxon>Asteroideae</taxon>
        <taxon>Heliantheae alliance</taxon>
        <taxon>Eupatorieae</taxon>
        <taxon>Mikania</taxon>
    </lineage>
</organism>
<proteinExistence type="predicted"/>